<evidence type="ECO:0000313" key="10">
    <source>
        <dbReference type="Proteomes" id="UP000800303"/>
    </source>
</evidence>
<keyword evidence="5 7" id="KW-1133">Transmembrane helix</keyword>
<dbReference type="InterPro" id="IPR008915">
    <property type="entry name" value="Peptidase_M50"/>
</dbReference>
<dbReference type="Proteomes" id="UP000800303">
    <property type="component" value="Unassembled WGS sequence"/>
</dbReference>
<evidence type="ECO:0000313" key="9">
    <source>
        <dbReference type="EMBL" id="NGZ77335.1"/>
    </source>
</evidence>
<proteinExistence type="inferred from homology"/>
<feature type="transmembrane region" description="Helical" evidence="7">
    <location>
        <begin position="167"/>
        <end position="189"/>
    </location>
</feature>
<evidence type="ECO:0000256" key="5">
    <source>
        <dbReference type="ARBA" id="ARBA00022989"/>
    </source>
</evidence>
<keyword evidence="6 7" id="KW-0472">Membrane</keyword>
<feature type="transmembrane region" description="Helical" evidence="7">
    <location>
        <begin position="48"/>
        <end position="69"/>
    </location>
</feature>
<sequence length="376" mass="41949">MGLFKKLAPPLIGALAGWFGFLALKNLLEMGGSPLFEEIGAGASRFAGFWPTTALVIVLAALAMFTILVHEFGHILSALLVGNRITRLYWGPFILLFPERRLRFTFRNKHFFGAMQNEIGAYRDKASFDRAIRRQQIVYVGGPAFSLVTGMIALSLAPSLWSLPGGYGVFSIAIGLATLFSDGVSAVMLGRRNFALMTGWTLLVQDKRMDAEKRDVLEKDSMHYLQKIADSPLSPKGRNLYDLYLLYDAKLMEIDQAAISQLTREAETNWSQAEGSKIKMNKMRRDVTMMILGEEIVRLCEAGERDKAVTLYEQIGGRENKLSPLLLKAKAYIEGTGPAVDEYMASVRSMQSDIASFGAFYEYEERRLRRAGLPTV</sequence>
<evidence type="ECO:0000259" key="8">
    <source>
        <dbReference type="Pfam" id="PF02163"/>
    </source>
</evidence>
<feature type="transmembrane region" description="Helical" evidence="7">
    <location>
        <begin position="7"/>
        <end position="28"/>
    </location>
</feature>
<comment type="cofactor">
    <cofactor evidence="1">
        <name>Zn(2+)</name>
        <dbReference type="ChEBI" id="CHEBI:29105"/>
    </cofactor>
</comment>
<feature type="domain" description="Peptidase M50" evidence="8">
    <location>
        <begin position="63"/>
        <end position="249"/>
    </location>
</feature>
<comment type="similarity">
    <text evidence="3">Belongs to the peptidase M50B family.</text>
</comment>
<name>A0ABX0FAA6_9BACL</name>
<keyword evidence="4 7" id="KW-0812">Transmembrane</keyword>
<evidence type="ECO:0000256" key="7">
    <source>
        <dbReference type="SAM" id="Phobius"/>
    </source>
</evidence>
<evidence type="ECO:0000256" key="6">
    <source>
        <dbReference type="ARBA" id="ARBA00023136"/>
    </source>
</evidence>
<evidence type="ECO:0000256" key="4">
    <source>
        <dbReference type="ARBA" id="ARBA00022692"/>
    </source>
</evidence>
<comment type="subcellular location">
    <subcellularLocation>
        <location evidence="2">Membrane</location>
        <topology evidence="2">Multi-pass membrane protein</topology>
    </subcellularLocation>
</comment>
<organism evidence="9 10">
    <name type="scientific">Saccharibacillus alkalitolerans</name>
    <dbReference type="NCBI Taxonomy" id="2705290"/>
    <lineage>
        <taxon>Bacteria</taxon>
        <taxon>Bacillati</taxon>
        <taxon>Bacillota</taxon>
        <taxon>Bacilli</taxon>
        <taxon>Bacillales</taxon>
        <taxon>Paenibacillaceae</taxon>
        <taxon>Saccharibacillus</taxon>
    </lineage>
</organism>
<keyword evidence="10" id="KW-1185">Reference proteome</keyword>
<dbReference type="EMBL" id="JAAFGS010000008">
    <property type="protein sequence ID" value="NGZ77335.1"/>
    <property type="molecule type" value="Genomic_DNA"/>
</dbReference>
<dbReference type="RefSeq" id="WP_166277546.1">
    <property type="nucleotide sequence ID" value="NZ_JAAFGS010000008.1"/>
</dbReference>
<evidence type="ECO:0000256" key="2">
    <source>
        <dbReference type="ARBA" id="ARBA00004141"/>
    </source>
</evidence>
<evidence type="ECO:0000256" key="3">
    <source>
        <dbReference type="ARBA" id="ARBA00007931"/>
    </source>
</evidence>
<gene>
    <name evidence="9" type="ORF">GYN08_18755</name>
</gene>
<reference evidence="9 10" key="1">
    <citation type="submission" date="2020-01" db="EMBL/GenBank/DDBJ databases">
        <title>Polyphasic characterisation and genomic insights into a novel alkali tolerant bacterium VR-M41.</title>
        <authorList>
            <person name="Vemuluri V.R."/>
        </authorList>
    </citation>
    <scope>NUCLEOTIDE SEQUENCE [LARGE SCALE GENOMIC DNA]</scope>
    <source>
        <strain evidence="9 10">VR-M41</strain>
    </source>
</reference>
<evidence type="ECO:0000256" key="1">
    <source>
        <dbReference type="ARBA" id="ARBA00001947"/>
    </source>
</evidence>
<accession>A0ABX0FAA6</accession>
<comment type="caution">
    <text evidence="9">The sequence shown here is derived from an EMBL/GenBank/DDBJ whole genome shotgun (WGS) entry which is preliminary data.</text>
</comment>
<feature type="transmembrane region" description="Helical" evidence="7">
    <location>
        <begin position="137"/>
        <end position="161"/>
    </location>
</feature>
<dbReference type="Pfam" id="PF02163">
    <property type="entry name" value="Peptidase_M50"/>
    <property type="match status" value="1"/>
</dbReference>
<protein>
    <recommendedName>
        <fullName evidence="8">Peptidase M50 domain-containing protein</fullName>
    </recommendedName>
</protein>